<dbReference type="Proteomes" id="UP000242847">
    <property type="component" value="Unassembled WGS sequence"/>
</dbReference>
<dbReference type="NCBIfam" id="NF033664">
    <property type="entry name" value="PACE_transport"/>
    <property type="match status" value="1"/>
</dbReference>
<sequence>MSTAVVVPRKSLFERVLHALLFEGLAVLLFSPLVALVSGKSLAHSGALTLMMSFVAVLWNMAFSAGFESLERRRGWRRTLRLRLAHACLFELGLIAALVPMIAWWMQVDLLQALLLDIGLVLLFLPYTLMFNWLYDRYRPQVVACWRARPAN</sequence>
<feature type="transmembrane region" description="Helical" evidence="1">
    <location>
        <begin position="111"/>
        <end position="131"/>
    </location>
</feature>
<dbReference type="EMBL" id="MUBC01000007">
    <property type="protein sequence ID" value="ONM44993.1"/>
    <property type="molecule type" value="Genomic_DNA"/>
</dbReference>
<dbReference type="RefSeq" id="WP_083725151.1">
    <property type="nucleotide sequence ID" value="NZ_FOUD01000007.1"/>
</dbReference>
<feature type="transmembrane region" description="Helical" evidence="1">
    <location>
        <begin position="42"/>
        <end position="63"/>
    </location>
</feature>
<dbReference type="OrthoDB" id="1631120at2"/>
<evidence type="ECO:0000313" key="3">
    <source>
        <dbReference type="EMBL" id="ONM44993.1"/>
    </source>
</evidence>
<feature type="transmembrane region" description="Helical" evidence="1">
    <location>
        <begin position="84"/>
        <end position="105"/>
    </location>
</feature>
<keyword evidence="1" id="KW-1133">Transmembrane helix</keyword>
<evidence type="ECO:0000313" key="4">
    <source>
        <dbReference type="Proteomes" id="UP000242847"/>
    </source>
</evidence>
<evidence type="ECO:0000256" key="1">
    <source>
        <dbReference type="SAM" id="Phobius"/>
    </source>
</evidence>
<comment type="caution">
    <text evidence="3">The sequence shown here is derived from an EMBL/GenBank/DDBJ whole genome shotgun (WGS) entry which is preliminary data.</text>
</comment>
<organism evidence="3 4">
    <name type="scientific">Halopseudomonas pachastrellae</name>
    <dbReference type="NCBI Taxonomy" id="254161"/>
    <lineage>
        <taxon>Bacteria</taxon>
        <taxon>Pseudomonadati</taxon>
        <taxon>Pseudomonadota</taxon>
        <taxon>Gammaproteobacteria</taxon>
        <taxon>Pseudomonadales</taxon>
        <taxon>Pseudomonadaceae</taxon>
        <taxon>Halopseudomonas</taxon>
    </lineage>
</organism>
<keyword evidence="1" id="KW-0472">Membrane</keyword>
<protein>
    <recommendedName>
        <fullName evidence="2">Chlorhexidine efflux transporter domain-containing protein</fullName>
    </recommendedName>
</protein>
<gene>
    <name evidence="3" type="ORF">BXT89_04550</name>
</gene>
<keyword evidence="1" id="KW-0812">Transmembrane</keyword>
<dbReference type="Pfam" id="PF05232">
    <property type="entry name" value="BTP"/>
    <property type="match status" value="2"/>
</dbReference>
<name>A0A1S8DHY1_9GAMM</name>
<dbReference type="AlphaFoldDB" id="A0A1S8DHY1"/>
<proteinExistence type="predicted"/>
<feature type="transmembrane region" description="Helical" evidence="1">
    <location>
        <begin position="12"/>
        <end position="36"/>
    </location>
</feature>
<evidence type="ECO:0000259" key="2">
    <source>
        <dbReference type="Pfam" id="PF05232"/>
    </source>
</evidence>
<keyword evidence="4" id="KW-1185">Reference proteome</keyword>
<reference evidence="3 4" key="1">
    <citation type="submission" date="2017-01" db="EMBL/GenBank/DDBJ databases">
        <title>Draft genome sequence of Pseudomonas pachastrellae type strain CCUG 46540T from a deep sea.</title>
        <authorList>
            <person name="Gomila M."/>
            <person name="Mulet M."/>
            <person name="Lalucat J."/>
            <person name="Garcia-Valdes E."/>
        </authorList>
    </citation>
    <scope>NUCLEOTIDE SEQUENCE [LARGE SCALE GENOMIC DNA]</scope>
    <source>
        <strain evidence="3 4">CCUG 46540</strain>
    </source>
</reference>
<accession>A0A1S8DHY1</accession>
<feature type="domain" description="Chlorhexidine efflux transporter" evidence="2">
    <location>
        <begin position="78"/>
        <end position="140"/>
    </location>
</feature>
<dbReference type="InterPro" id="IPR007896">
    <property type="entry name" value="BTP_bacteria"/>
</dbReference>
<feature type="domain" description="Chlorhexidine efflux transporter" evidence="2">
    <location>
        <begin position="10"/>
        <end position="73"/>
    </location>
</feature>
<dbReference type="InterPro" id="IPR058208">
    <property type="entry name" value="PACE"/>
</dbReference>
<dbReference type="STRING" id="254161.SAMN05216256_107142"/>